<accession>A0A8W7Q3C8</accession>
<dbReference type="GO" id="GO:0006412">
    <property type="term" value="P:translation"/>
    <property type="evidence" value="ECO:0007669"/>
    <property type="project" value="InterPro"/>
</dbReference>
<reference evidence="11" key="1">
    <citation type="submission" date="2022-08" db="UniProtKB">
        <authorList>
            <consortium name="EnsemblMetazoa"/>
        </authorList>
    </citation>
    <scope>IDENTIFICATION</scope>
</reference>
<name>A0A8W7Q3C8_ANOCL</name>
<protein>
    <recommendedName>
        <fullName evidence="7">Large ribosomal subunit protein uL30m</fullName>
    </recommendedName>
    <alternativeName>
        <fullName evidence="8">39S ribosomal protein L30, mitochondrial</fullName>
    </alternativeName>
</protein>
<sequence length="234" mass="27275">MRSCQTVFPRSDTKDTRSNRSKRQRTVLLCKVNHSQAAAGWLYRKMLKVFQSSSTLLGQQLKALVSVRHYGKPNKKFLYKDGILKDQIYYYPRDNNRELPALDGEPSKLFSVRRMKPIKGLPYWEKRILRGLGLYEKNAVAVVKNIPENNARLWKVKHLVEILPITYRYGEPTEADIERTFLKEDGECVVIRKLEAAEVTNTKLSAAEQLRHAKDRIDGETLRKDSRLKWLNAW</sequence>
<dbReference type="AlphaFoldDB" id="A0A8W7Q3C8"/>
<evidence type="ECO:0000256" key="6">
    <source>
        <dbReference type="ARBA" id="ARBA00023274"/>
    </source>
</evidence>
<dbReference type="GO" id="GO:0003735">
    <property type="term" value="F:structural constituent of ribosome"/>
    <property type="evidence" value="ECO:0007669"/>
    <property type="project" value="InterPro"/>
</dbReference>
<dbReference type="Pfam" id="PF00327">
    <property type="entry name" value="Ribosomal_L30"/>
    <property type="match status" value="1"/>
</dbReference>
<comment type="subcellular location">
    <subcellularLocation>
        <location evidence="1">Mitochondrion</location>
    </subcellularLocation>
</comment>
<dbReference type="InterPro" id="IPR005996">
    <property type="entry name" value="Ribosomal_uL30_bac-type"/>
</dbReference>
<evidence type="ECO:0000313" key="11">
    <source>
        <dbReference type="EnsemblMetazoa" id="ACOM041774-PA.3"/>
    </source>
</evidence>
<dbReference type="Proteomes" id="UP000075882">
    <property type="component" value="Unassembled WGS sequence"/>
</dbReference>
<evidence type="ECO:0000256" key="2">
    <source>
        <dbReference type="ARBA" id="ARBA00007594"/>
    </source>
</evidence>
<evidence type="ECO:0000256" key="3">
    <source>
        <dbReference type="ARBA" id="ARBA00022946"/>
    </source>
</evidence>
<evidence type="ECO:0000256" key="4">
    <source>
        <dbReference type="ARBA" id="ARBA00022980"/>
    </source>
</evidence>
<evidence type="ECO:0000256" key="1">
    <source>
        <dbReference type="ARBA" id="ARBA00004173"/>
    </source>
</evidence>
<evidence type="ECO:0000259" key="10">
    <source>
        <dbReference type="Pfam" id="PF00327"/>
    </source>
</evidence>
<evidence type="ECO:0000256" key="8">
    <source>
        <dbReference type="ARBA" id="ARBA00035356"/>
    </source>
</evidence>
<dbReference type="PANTHER" id="PTHR15892">
    <property type="entry name" value="MITOCHONDRIAL RIBOSOMAL PROTEIN L30"/>
    <property type="match status" value="1"/>
</dbReference>
<keyword evidence="3" id="KW-0809">Transit peptide</keyword>
<dbReference type="CDD" id="cd00355">
    <property type="entry name" value="Ribosomal_L30_like"/>
    <property type="match status" value="1"/>
</dbReference>
<feature type="domain" description="Large ribosomal subunit protein uL30-like ferredoxin-like fold" evidence="10">
    <location>
        <begin position="112"/>
        <end position="160"/>
    </location>
</feature>
<organism evidence="11">
    <name type="scientific">Anopheles coluzzii</name>
    <name type="common">African malaria mosquito</name>
    <dbReference type="NCBI Taxonomy" id="1518534"/>
    <lineage>
        <taxon>Eukaryota</taxon>
        <taxon>Metazoa</taxon>
        <taxon>Ecdysozoa</taxon>
        <taxon>Arthropoda</taxon>
        <taxon>Hexapoda</taxon>
        <taxon>Insecta</taxon>
        <taxon>Pterygota</taxon>
        <taxon>Neoptera</taxon>
        <taxon>Endopterygota</taxon>
        <taxon>Diptera</taxon>
        <taxon>Nematocera</taxon>
        <taxon>Culicoidea</taxon>
        <taxon>Culicidae</taxon>
        <taxon>Anophelinae</taxon>
        <taxon>Anopheles</taxon>
    </lineage>
</organism>
<proteinExistence type="inferred from homology"/>
<dbReference type="GO" id="GO:0015934">
    <property type="term" value="C:large ribosomal subunit"/>
    <property type="evidence" value="ECO:0007669"/>
    <property type="project" value="InterPro"/>
</dbReference>
<dbReference type="FunFam" id="3.30.1390.20:FF:000005">
    <property type="entry name" value="39S ribosomal protein L30, mitochondrial"/>
    <property type="match status" value="1"/>
</dbReference>
<dbReference type="SUPFAM" id="SSF55129">
    <property type="entry name" value="Ribosomal protein L30p/L7e"/>
    <property type="match status" value="1"/>
</dbReference>
<dbReference type="PANTHER" id="PTHR15892:SF2">
    <property type="entry name" value="LARGE RIBOSOMAL SUBUNIT PROTEIN UL30M"/>
    <property type="match status" value="1"/>
</dbReference>
<dbReference type="GO" id="GO:0005743">
    <property type="term" value="C:mitochondrial inner membrane"/>
    <property type="evidence" value="ECO:0007669"/>
    <property type="project" value="UniProtKB-ARBA"/>
</dbReference>
<dbReference type="EnsemblMetazoa" id="ACOM041774-RA">
    <property type="protein sequence ID" value="ACOM041774-PA.3"/>
    <property type="gene ID" value="ACOM041774"/>
</dbReference>
<comment type="similarity">
    <text evidence="2">Belongs to the universal ribosomal protein uL30 family.</text>
</comment>
<dbReference type="InterPro" id="IPR016082">
    <property type="entry name" value="Ribosomal_uL30_ferredoxin-like"/>
</dbReference>
<keyword evidence="4" id="KW-0689">Ribosomal protein</keyword>
<dbReference type="VEuPathDB" id="VectorBase:ACON2_042465"/>
<dbReference type="InterPro" id="IPR036919">
    <property type="entry name" value="Ribo_uL30_ferredoxin-like_sf"/>
</dbReference>
<keyword evidence="6" id="KW-0687">Ribonucleoprotein</keyword>
<dbReference type="Gene3D" id="3.30.1390.20">
    <property type="entry name" value="Ribosomal protein L30, ferredoxin-like fold domain"/>
    <property type="match status" value="1"/>
</dbReference>
<evidence type="ECO:0000256" key="5">
    <source>
        <dbReference type="ARBA" id="ARBA00023128"/>
    </source>
</evidence>
<evidence type="ECO:0000256" key="7">
    <source>
        <dbReference type="ARBA" id="ARBA00035281"/>
    </source>
</evidence>
<evidence type="ECO:0000256" key="9">
    <source>
        <dbReference type="SAM" id="MobiDB-lite"/>
    </source>
</evidence>
<feature type="region of interest" description="Disordered" evidence="9">
    <location>
        <begin position="1"/>
        <end position="23"/>
    </location>
</feature>
<keyword evidence="5" id="KW-0496">Mitochondrion</keyword>